<dbReference type="InterPro" id="IPR027417">
    <property type="entry name" value="P-loop_NTPase"/>
</dbReference>
<dbReference type="InterPro" id="IPR005225">
    <property type="entry name" value="Small_GTP-bd"/>
</dbReference>
<name>A0A6P6ABF3_DURZI</name>
<comment type="similarity">
    <text evidence="2">Belongs to the small GTPase superfamily. Arf family.</text>
</comment>
<evidence type="ECO:0000256" key="3">
    <source>
        <dbReference type="ARBA" id="ARBA00022448"/>
    </source>
</evidence>
<keyword evidence="3" id="KW-0813">Transport</keyword>
<keyword evidence="7" id="KW-0653">Protein transport</keyword>
<evidence type="ECO:0000256" key="10">
    <source>
        <dbReference type="ARBA" id="ARBA00023288"/>
    </source>
</evidence>
<accession>A0A6P6ABF3</accession>
<evidence type="ECO:0000256" key="1">
    <source>
        <dbReference type="ARBA" id="ARBA00004555"/>
    </source>
</evidence>
<evidence type="ECO:0000256" key="4">
    <source>
        <dbReference type="ARBA" id="ARBA00022707"/>
    </source>
</evidence>
<dbReference type="SMART" id="SM00175">
    <property type="entry name" value="RAB"/>
    <property type="match status" value="1"/>
</dbReference>
<feature type="transmembrane region" description="Helical" evidence="13">
    <location>
        <begin position="120"/>
        <end position="138"/>
    </location>
</feature>
<evidence type="ECO:0000313" key="14">
    <source>
        <dbReference type="Proteomes" id="UP000515121"/>
    </source>
</evidence>
<dbReference type="GeneID" id="111308041"/>
<evidence type="ECO:0000256" key="2">
    <source>
        <dbReference type="ARBA" id="ARBA00010290"/>
    </source>
</evidence>
<feature type="binding site" evidence="12">
    <location>
        <position position="212"/>
    </location>
    <ligand>
        <name>Mg(2+)</name>
        <dbReference type="ChEBI" id="CHEBI:18420"/>
    </ligand>
</feature>
<keyword evidence="14" id="KW-1185">Reference proteome</keyword>
<protein>
    <submittedName>
        <fullName evidence="15">Uncharacterized protein LOC111308041</fullName>
    </submittedName>
</protein>
<evidence type="ECO:0000256" key="12">
    <source>
        <dbReference type="PIRSR" id="PIRSR606689-2"/>
    </source>
</evidence>
<keyword evidence="13" id="KW-1133">Transmembrane helix</keyword>
<keyword evidence="6" id="KW-0931">ER-Golgi transport</keyword>
<dbReference type="SMART" id="SM00178">
    <property type="entry name" value="SAR"/>
    <property type="match status" value="1"/>
</dbReference>
<dbReference type="FunFam" id="3.40.50.300:FF:003500">
    <property type="entry name" value="ADP-ribosylation factor 1"/>
    <property type="match status" value="1"/>
</dbReference>
<dbReference type="Pfam" id="PF00025">
    <property type="entry name" value="Arf"/>
    <property type="match status" value="1"/>
</dbReference>
<evidence type="ECO:0000256" key="6">
    <source>
        <dbReference type="ARBA" id="ARBA00022892"/>
    </source>
</evidence>
<evidence type="ECO:0000256" key="9">
    <source>
        <dbReference type="ARBA" id="ARBA00023134"/>
    </source>
</evidence>
<evidence type="ECO:0000313" key="15">
    <source>
        <dbReference type="RefSeq" id="XP_022762133.1"/>
    </source>
</evidence>
<evidence type="ECO:0000256" key="13">
    <source>
        <dbReference type="SAM" id="Phobius"/>
    </source>
</evidence>
<evidence type="ECO:0000256" key="5">
    <source>
        <dbReference type="ARBA" id="ARBA00022741"/>
    </source>
</evidence>
<gene>
    <name evidence="15" type="primary">LOC111308041</name>
</gene>
<keyword evidence="12" id="KW-0460">Magnesium</keyword>
<dbReference type="InterPro" id="IPR006689">
    <property type="entry name" value="Small_GTPase_ARF/SAR"/>
</dbReference>
<feature type="binding site" evidence="11">
    <location>
        <begin position="205"/>
        <end position="212"/>
    </location>
    <ligand>
        <name>GTP</name>
        <dbReference type="ChEBI" id="CHEBI:37565"/>
    </ligand>
</feature>
<dbReference type="InterPro" id="IPR024156">
    <property type="entry name" value="Small_GTPase_ARF"/>
</dbReference>
<dbReference type="OrthoDB" id="1164131at2759"/>
<dbReference type="SUPFAM" id="SSF103511">
    <property type="entry name" value="Chlorophyll a-b binding protein"/>
    <property type="match status" value="1"/>
</dbReference>
<dbReference type="AlphaFoldDB" id="A0A6P6ABF3"/>
<keyword evidence="13" id="KW-0812">Transmembrane</keyword>
<dbReference type="PROSITE" id="PS51417">
    <property type="entry name" value="ARF"/>
    <property type="match status" value="1"/>
</dbReference>
<feature type="transmembrane region" description="Helical" evidence="13">
    <location>
        <begin position="84"/>
        <end position="108"/>
    </location>
</feature>
<organism evidence="14 15">
    <name type="scientific">Durio zibethinus</name>
    <name type="common">Durian</name>
    <dbReference type="NCBI Taxonomy" id="66656"/>
    <lineage>
        <taxon>Eukaryota</taxon>
        <taxon>Viridiplantae</taxon>
        <taxon>Streptophyta</taxon>
        <taxon>Embryophyta</taxon>
        <taxon>Tracheophyta</taxon>
        <taxon>Spermatophyta</taxon>
        <taxon>Magnoliopsida</taxon>
        <taxon>eudicotyledons</taxon>
        <taxon>Gunneridae</taxon>
        <taxon>Pentapetalae</taxon>
        <taxon>rosids</taxon>
        <taxon>malvids</taxon>
        <taxon>Malvales</taxon>
        <taxon>Malvaceae</taxon>
        <taxon>Helicteroideae</taxon>
        <taxon>Durio</taxon>
    </lineage>
</organism>
<keyword evidence="9 11" id="KW-0342">GTP-binding</keyword>
<dbReference type="SUPFAM" id="SSF52540">
    <property type="entry name" value="P-loop containing nucleoside triphosphate hydrolases"/>
    <property type="match status" value="1"/>
</dbReference>
<feature type="binding site" evidence="11">
    <location>
        <position position="251"/>
    </location>
    <ligand>
        <name>GTP</name>
        <dbReference type="ChEBI" id="CHEBI:37565"/>
    </ligand>
</feature>
<keyword evidence="10" id="KW-0449">Lipoprotein</keyword>
<sequence length="393" mass="43063">MALAQVSASLSLSIHDVCSISSSRTHKISRLPVSSISRSGSTFATGSPLLIRRTSHQRKPACKATSISIKCEQSTQEGNSLDVWLGRLAMVGFAVAITVEISTGKGLLENFGLTTPLPTVALAVTALVGVLTAIFIFQSASKMPAPVNGIDLQRKGTLLLSLCPFLGYSGFLGCELILEMGATVSRFSKRFGFLPQCRLRILMVGLDASGKTTILYKLKLGVLLKTKPTIGFNVETIEYKNICFDIWDAGGQSKIRALWKHYFLNAQGIIFVVDSSDRERISEARNELHRILIDNELANAALLLFANKQDLSNAMTLSEVADKLGLHCLGERPWYIVGTSAHSGCGLYEGLNWLSDNISNKAETFSYNHIPHLFFHRNHQKEIDSTLIEMEKA</sequence>
<proteinExistence type="inferred from homology"/>
<dbReference type="RefSeq" id="XP_022762133.1">
    <property type="nucleotide sequence ID" value="XM_022906398.1"/>
</dbReference>
<dbReference type="GO" id="GO:0016004">
    <property type="term" value="F:phospholipase activator activity"/>
    <property type="evidence" value="ECO:0007669"/>
    <property type="project" value="UniProtKB-ARBA"/>
</dbReference>
<dbReference type="GO" id="GO:0005794">
    <property type="term" value="C:Golgi apparatus"/>
    <property type="evidence" value="ECO:0007669"/>
    <property type="project" value="UniProtKB-SubCell"/>
</dbReference>
<feature type="binding site" evidence="11">
    <location>
        <begin position="307"/>
        <end position="310"/>
    </location>
    <ligand>
        <name>GTP</name>
        <dbReference type="ChEBI" id="CHEBI:37565"/>
    </ligand>
</feature>
<dbReference type="GO" id="GO:0015031">
    <property type="term" value="P:protein transport"/>
    <property type="evidence" value="ECO:0007669"/>
    <property type="project" value="UniProtKB-KW"/>
</dbReference>
<dbReference type="GO" id="GO:0003924">
    <property type="term" value="F:GTPase activity"/>
    <property type="evidence" value="ECO:0007669"/>
    <property type="project" value="InterPro"/>
</dbReference>
<dbReference type="Gene3D" id="3.40.50.300">
    <property type="entry name" value="P-loop containing nucleotide triphosphate hydrolases"/>
    <property type="match status" value="1"/>
</dbReference>
<dbReference type="PRINTS" id="PR00328">
    <property type="entry name" value="SAR1GTPBP"/>
</dbReference>
<dbReference type="GO" id="GO:0046872">
    <property type="term" value="F:metal ion binding"/>
    <property type="evidence" value="ECO:0007669"/>
    <property type="project" value="UniProtKB-KW"/>
</dbReference>
<evidence type="ECO:0000256" key="8">
    <source>
        <dbReference type="ARBA" id="ARBA00023034"/>
    </source>
</evidence>
<reference evidence="15" key="1">
    <citation type="submission" date="2025-08" db="UniProtKB">
        <authorList>
            <consortium name="RefSeq"/>
        </authorList>
    </citation>
    <scope>IDENTIFICATION</scope>
    <source>
        <tissue evidence="15">Fruit stalk</tissue>
    </source>
</reference>
<feature type="binding site" evidence="12">
    <location>
        <position position="229"/>
    </location>
    <ligand>
        <name>Mg(2+)</name>
        <dbReference type="ChEBI" id="CHEBI:18420"/>
    </ligand>
</feature>
<dbReference type="NCBIfam" id="TIGR00231">
    <property type="entry name" value="small_GTP"/>
    <property type="match status" value="1"/>
</dbReference>
<dbReference type="Proteomes" id="UP000515121">
    <property type="component" value="Unplaced"/>
</dbReference>
<dbReference type="SMART" id="SM00177">
    <property type="entry name" value="ARF"/>
    <property type="match status" value="1"/>
</dbReference>
<feature type="transmembrane region" description="Helical" evidence="13">
    <location>
        <begin position="158"/>
        <end position="178"/>
    </location>
</feature>
<evidence type="ECO:0000256" key="11">
    <source>
        <dbReference type="PIRSR" id="PIRSR606689-1"/>
    </source>
</evidence>
<keyword evidence="8" id="KW-0333">Golgi apparatus</keyword>
<keyword evidence="4" id="KW-0519">Myristate</keyword>
<dbReference type="PANTHER" id="PTHR11711">
    <property type="entry name" value="ADP RIBOSYLATION FACTOR-RELATED"/>
    <property type="match status" value="1"/>
</dbReference>
<dbReference type="GO" id="GO:0016192">
    <property type="term" value="P:vesicle-mediated transport"/>
    <property type="evidence" value="ECO:0007669"/>
    <property type="project" value="UniProtKB-KW"/>
</dbReference>
<evidence type="ECO:0000256" key="7">
    <source>
        <dbReference type="ARBA" id="ARBA00022927"/>
    </source>
</evidence>
<keyword evidence="5 11" id="KW-0547">Nucleotide-binding</keyword>
<dbReference type="KEGG" id="dzi:111308041"/>
<dbReference type="GO" id="GO:0005525">
    <property type="term" value="F:GTP binding"/>
    <property type="evidence" value="ECO:0007669"/>
    <property type="project" value="UniProtKB-KW"/>
</dbReference>
<keyword evidence="13" id="KW-0472">Membrane</keyword>
<comment type="subcellular location">
    <subcellularLocation>
        <location evidence="1">Golgi apparatus</location>
    </subcellularLocation>
</comment>
<keyword evidence="12" id="KW-0479">Metal-binding</keyword>